<gene>
    <name evidence="1" type="ordered locus">MICA_145</name>
</gene>
<keyword evidence="2" id="KW-1185">Reference proteome</keyword>
<name>G2KMV5_MICAA</name>
<reference evidence="1 2" key="1">
    <citation type="journal article" date="2011" name="BMC Genomics">
        <title>Genomic insights into an obligate epibiotic bacterial predator: Micavibrio aeruginosavorus ARL-13.</title>
        <authorList>
            <person name="Wang Z."/>
            <person name="Kadouri D."/>
            <person name="Wu M."/>
        </authorList>
    </citation>
    <scope>NUCLEOTIDE SEQUENCE [LARGE SCALE GENOMIC DNA]</scope>
    <source>
        <strain evidence="1 2">ARL-13</strain>
    </source>
</reference>
<organism evidence="1 2">
    <name type="scientific">Micavibrio aeruginosavorus (strain ARL-13)</name>
    <dbReference type="NCBI Taxonomy" id="856793"/>
    <lineage>
        <taxon>Bacteria</taxon>
        <taxon>Pseudomonadati</taxon>
        <taxon>Bdellovibrionota</taxon>
        <taxon>Bdellovibrionia</taxon>
        <taxon>Bdellovibrionales</taxon>
        <taxon>Pseudobdellovibrionaceae</taxon>
        <taxon>Micavibrio</taxon>
    </lineage>
</organism>
<dbReference type="HOGENOM" id="CLU_3345892_0_0_5"/>
<dbReference type="AlphaFoldDB" id="G2KMV5"/>
<proteinExistence type="predicted"/>
<dbReference type="Proteomes" id="UP000009286">
    <property type="component" value="Chromosome"/>
</dbReference>
<protein>
    <submittedName>
        <fullName evidence="1">Uncharacterized protein</fullName>
    </submittedName>
</protein>
<sequence length="37" mass="4043">MSLPEIHCVVPDVDKSISDALVVSGKAAEINHFHRNL</sequence>
<dbReference type="KEGG" id="mai:MICA_145"/>
<dbReference type="EMBL" id="CP002382">
    <property type="protein sequence ID" value="AEP08492.1"/>
    <property type="molecule type" value="Genomic_DNA"/>
</dbReference>
<evidence type="ECO:0000313" key="2">
    <source>
        <dbReference type="Proteomes" id="UP000009286"/>
    </source>
</evidence>
<accession>G2KMV5</accession>
<evidence type="ECO:0000313" key="1">
    <source>
        <dbReference type="EMBL" id="AEP08492.1"/>
    </source>
</evidence>